<protein>
    <submittedName>
        <fullName evidence="2">SDR family oxidoreductase</fullName>
    </submittedName>
</protein>
<proteinExistence type="predicted"/>
<dbReference type="InterPro" id="IPR036291">
    <property type="entry name" value="NAD(P)-bd_dom_sf"/>
</dbReference>
<dbReference type="Proteomes" id="UP000606008">
    <property type="component" value="Unassembled WGS sequence"/>
</dbReference>
<dbReference type="InterPro" id="IPR002347">
    <property type="entry name" value="SDR_fam"/>
</dbReference>
<dbReference type="Gene3D" id="3.40.50.720">
    <property type="entry name" value="NAD(P)-binding Rossmann-like Domain"/>
    <property type="match status" value="1"/>
</dbReference>
<reference evidence="2" key="1">
    <citation type="submission" date="2024-05" db="EMBL/GenBank/DDBJ databases">
        <authorList>
            <person name="Jung D.-H."/>
        </authorList>
    </citation>
    <scope>NUCLEOTIDE SEQUENCE</scope>
    <source>
        <strain evidence="2">JA-25</strain>
    </source>
</reference>
<keyword evidence="3" id="KW-1185">Reference proteome</keyword>
<sequence>MAASRICVITGANSGIGKITAQELARKGFDIVMLCRNLTKALPVQLAMQATYPAVKIDLIQCDVASMASVRAAANQVQASYDHIDVLVNNAGLYIEKEQYSPDGYELTFATNHLGAFLLTNLLLDLLRKGQDARVVTVSSEAHRFAGTFQLNELARPASYGSMRAYGKSKLCNILFAKELAERLMDDGITSNSLHPGTVSTNFAAESGAIFGAVLNLARPFLKTPEQGAATSIYLASSPEVDHVTGLYFDDCKPKTPTKDAQNNFYAKRLWEMSAEMTGL</sequence>
<comment type="caution">
    <text evidence="2">The sequence shown here is derived from an EMBL/GenBank/DDBJ whole genome shotgun (WGS) entry which is preliminary data.</text>
</comment>
<dbReference type="EMBL" id="WAEL01000001">
    <property type="protein sequence ID" value="NID09040.1"/>
    <property type="molecule type" value="Genomic_DNA"/>
</dbReference>
<dbReference type="SUPFAM" id="SSF51735">
    <property type="entry name" value="NAD(P)-binding Rossmann-fold domains"/>
    <property type="match status" value="1"/>
</dbReference>
<dbReference type="Pfam" id="PF00106">
    <property type="entry name" value="adh_short"/>
    <property type="match status" value="1"/>
</dbReference>
<evidence type="ECO:0000313" key="3">
    <source>
        <dbReference type="Proteomes" id="UP000606008"/>
    </source>
</evidence>
<organism evidence="2 3">
    <name type="scientific">Fibrivirga algicola</name>
    <dbReference type="NCBI Taxonomy" id="2950420"/>
    <lineage>
        <taxon>Bacteria</taxon>
        <taxon>Pseudomonadati</taxon>
        <taxon>Bacteroidota</taxon>
        <taxon>Cytophagia</taxon>
        <taxon>Cytophagales</taxon>
        <taxon>Spirosomataceae</taxon>
        <taxon>Fibrivirga</taxon>
    </lineage>
</organism>
<evidence type="ECO:0000256" key="1">
    <source>
        <dbReference type="ARBA" id="ARBA00023002"/>
    </source>
</evidence>
<dbReference type="PANTHER" id="PTHR43157">
    <property type="entry name" value="PHOSPHATIDYLINOSITOL-GLYCAN BIOSYNTHESIS CLASS F PROTEIN-RELATED"/>
    <property type="match status" value="1"/>
</dbReference>
<dbReference type="PRINTS" id="PR00081">
    <property type="entry name" value="GDHRDH"/>
</dbReference>
<dbReference type="PANTHER" id="PTHR43157:SF31">
    <property type="entry name" value="PHOSPHATIDYLINOSITOL-GLYCAN BIOSYNTHESIS CLASS F PROTEIN"/>
    <property type="match status" value="1"/>
</dbReference>
<evidence type="ECO:0000313" key="2">
    <source>
        <dbReference type="EMBL" id="NID09040.1"/>
    </source>
</evidence>
<dbReference type="CDD" id="cd05327">
    <property type="entry name" value="retinol-DH_like_SDR_c_like"/>
    <property type="match status" value="1"/>
</dbReference>
<gene>
    <name evidence="2" type="ORF">F7231_02555</name>
</gene>
<dbReference type="RefSeq" id="WP_085414844.1">
    <property type="nucleotide sequence ID" value="NZ_WAEL01000001.1"/>
</dbReference>
<keyword evidence="1" id="KW-0560">Oxidoreductase</keyword>
<accession>A0ABX0QA14</accession>
<name>A0ABX0QA14_9BACT</name>